<reference evidence="2" key="1">
    <citation type="submission" date="2017-02" db="UniProtKB">
        <authorList>
            <consortium name="WormBaseParasite"/>
        </authorList>
    </citation>
    <scope>IDENTIFICATION</scope>
</reference>
<organism evidence="1 2">
    <name type="scientific">Strongyloides papillosus</name>
    <name type="common">Intestinal threadworm</name>
    <dbReference type="NCBI Taxonomy" id="174720"/>
    <lineage>
        <taxon>Eukaryota</taxon>
        <taxon>Metazoa</taxon>
        <taxon>Ecdysozoa</taxon>
        <taxon>Nematoda</taxon>
        <taxon>Chromadorea</taxon>
        <taxon>Rhabditida</taxon>
        <taxon>Tylenchina</taxon>
        <taxon>Panagrolaimomorpha</taxon>
        <taxon>Strongyloidoidea</taxon>
        <taxon>Strongyloididae</taxon>
        <taxon>Strongyloides</taxon>
    </lineage>
</organism>
<name>A0A0N5C249_STREA</name>
<evidence type="ECO:0000313" key="1">
    <source>
        <dbReference type="Proteomes" id="UP000046392"/>
    </source>
</evidence>
<accession>A0A0N5C249</accession>
<proteinExistence type="predicted"/>
<evidence type="ECO:0000313" key="2">
    <source>
        <dbReference type="WBParaSite" id="SPAL_0001206200.1"/>
    </source>
</evidence>
<sequence>MLFANCNINDASVENSLDGNDGTTKIDAIPIKKGRGRPKNKKETRVDVVPRHEFIPQSNKIDNVQDEEERESPSISMENTTKAVDVTIVGENENNNVNKKLPENTNSENIPPSINNTLFSSEHSQIQTILDNQKLILSNQEIIMEQLERLKSKKFNTDKAVKEVNTGYNIVLKNGIIMPLNQATPKQIWSTMKHVKKQINETQKKPSSYVIEFLTPILNKEKLISLASKPIELSRYIIDQLLSMDQQVQFKFMWKSGRNRGRDQMHHSWNTQIYYILRYYVFCIYDENQKETIRQYVYDNMNSRGLNWKAHRGNMSIPCMRNFLSEAMDEALFSNDNLLEPYPY</sequence>
<dbReference type="AlphaFoldDB" id="A0A0N5C249"/>
<dbReference type="Proteomes" id="UP000046392">
    <property type="component" value="Unplaced"/>
</dbReference>
<protein>
    <submittedName>
        <fullName evidence="2">PRESAN domain-containing protein</fullName>
    </submittedName>
</protein>
<dbReference type="WBParaSite" id="SPAL_0001206200.1">
    <property type="protein sequence ID" value="SPAL_0001206200.1"/>
    <property type="gene ID" value="SPAL_0001206200"/>
</dbReference>
<keyword evidence="1" id="KW-1185">Reference proteome</keyword>